<protein>
    <submittedName>
        <fullName evidence="3">FeoA domain protein</fullName>
    </submittedName>
</protein>
<organism evidence="3">
    <name type="scientific">Blautia glucerasea</name>
    <dbReference type="NCBI Taxonomy" id="536633"/>
    <lineage>
        <taxon>Bacteria</taxon>
        <taxon>Bacillati</taxon>
        <taxon>Bacillota</taxon>
        <taxon>Clostridia</taxon>
        <taxon>Lachnospirales</taxon>
        <taxon>Lachnospiraceae</taxon>
        <taxon>Blautia</taxon>
    </lineage>
</organism>
<proteinExistence type="predicted"/>
<reference evidence="3" key="1">
    <citation type="submission" date="2019-11" db="EMBL/GenBank/DDBJ databases">
        <authorList>
            <person name="Feng L."/>
        </authorList>
    </citation>
    <scope>NUCLEOTIDE SEQUENCE</scope>
    <source>
        <strain evidence="3">BgluceraseaLFYP119</strain>
    </source>
</reference>
<evidence type="ECO:0000259" key="2">
    <source>
        <dbReference type="SMART" id="SM00899"/>
    </source>
</evidence>
<dbReference type="Gene3D" id="2.30.30.90">
    <property type="match status" value="1"/>
</dbReference>
<feature type="domain" description="Ferrous iron transporter FeoA-like" evidence="2">
    <location>
        <begin position="3"/>
        <end position="72"/>
    </location>
</feature>
<evidence type="ECO:0000256" key="1">
    <source>
        <dbReference type="ARBA" id="ARBA00023004"/>
    </source>
</evidence>
<dbReference type="InterPro" id="IPR007167">
    <property type="entry name" value="Fe-transptr_FeoA-like"/>
</dbReference>
<gene>
    <name evidence="3" type="ORF">BGLFYP119_01456</name>
</gene>
<evidence type="ECO:0000313" key="3">
    <source>
        <dbReference type="EMBL" id="VYT01106.1"/>
    </source>
</evidence>
<dbReference type="Pfam" id="PF04023">
    <property type="entry name" value="FeoA"/>
    <property type="match status" value="1"/>
</dbReference>
<accession>A0A6N2TBL8</accession>
<dbReference type="PANTHER" id="PTHR43151:SF1">
    <property type="entry name" value="SSR2333 PROTEIN"/>
    <property type="match status" value="1"/>
</dbReference>
<keyword evidence="1" id="KW-0408">Iron</keyword>
<dbReference type="EMBL" id="CACRST010000013">
    <property type="protein sequence ID" value="VYT01106.1"/>
    <property type="molecule type" value="Genomic_DNA"/>
</dbReference>
<dbReference type="SMART" id="SM00899">
    <property type="entry name" value="FeoA"/>
    <property type="match status" value="1"/>
</dbReference>
<dbReference type="GO" id="GO:0046914">
    <property type="term" value="F:transition metal ion binding"/>
    <property type="evidence" value="ECO:0007669"/>
    <property type="project" value="InterPro"/>
</dbReference>
<sequence length="72" mass="7938">MIMNLSEAKEGEEYIVKDIVTDDEELDAFLFSLGCYSGEPITVIAHKKGGCVVSIKDARYNIDRNLAQAISV</sequence>
<dbReference type="PANTHER" id="PTHR43151">
    <property type="entry name" value="FEOA FAMILY PROTEIN"/>
    <property type="match status" value="1"/>
</dbReference>
<name>A0A6N2TBL8_9FIRM</name>
<dbReference type="AlphaFoldDB" id="A0A6N2TBL8"/>
<dbReference type="InterPro" id="IPR053184">
    <property type="entry name" value="FeoA-like"/>
</dbReference>
<dbReference type="SUPFAM" id="SSF50037">
    <property type="entry name" value="C-terminal domain of transcriptional repressors"/>
    <property type="match status" value="1"/>
</dbReference>
<dbReference type="InterPro" id="IPR038157">
    <property type="entry name" value="FeoA_core_dom"/>
</dbReference>
<dbReference type="InterPro" id="IPR008988">
    <property type="entry name" value="Transcriptional_repressor_C"/>
</dbReference>